<reference evidence="2 3" key="1">
    <citation type="submission" date="2014-04" db="EMBL/GenBank/DDBJ databases">
        <authorList>
            <consortium name="DOE Joint Genome Institute"/>
            <person name="Kuo A."/>
            <person name="Zuccaro A."/>
            <person name="Kohler A."/>
            <person name="Nagy L.G."/>
            <person name="Floudas D."/>
            <person name="Copeland A."/>
            <person name="Barry K.W."/>
            <person name="Cichocki N."/>
            <person name="Veneault-Fourrey C."/>
            <person name="LaButti K."/>
            <person name="Lindquist E.A."/>
            <person name="Lipzen A."/>
            <person name="Lundell T."/>
            <person name="Morin E."/>
            <person name="Murat C."/>
            <person name="Sun H."/>
            <person name="Tunlid A."/>
            <person name="Henrissat B."/>
            <person name="Grigoriev I.V."/>
            <person name="Hibbett D.S."/>
            <person name="Martin F."/>
            <person name="Nordberg H.P."/>
            <person name="Cantor M.N."/>
            <person name="Hua S.X."/>
        </authorList>
    </citation>
    <scope>NUCLEOTIDE SEQUENCE [LARGE SCALE GENOMIC DNA]</scope>
    <source>
        <strain evidence="2 3">MAFF 305830</strain>
    </source>
</reference>
<protein>
    <submittedName>
        <fullName evidence="2">Uncharacterized protein</fullName>
    </submittedName>
</protein>
<gene>
    <name evidence="2" type="ORF">M408DRAFT_332572</name>
</gene>
<dbReference type="AlphaFoldDB" id="A0A0C2X0D7"/>
<accession>A0A0C2X0D7</accession>
<proteinExistence type="predicted"/>
<dbReference type="HOGENOM" id="CLU_2198618_0_0_1"/>
<name>A0A0C2X0D7_SERVB</name>
<evidence type="ECO:0000313" key="3">
    <source>
        <dbReference type="Proteomes" id="UP000054097"/>
    </source>
</evidence>
<keyword evidence="3" id="KW-1185">Reference proteome</keyword>
<reference evidence="3" key="2">
    <citation type="submission" date="2015-01" db="EMBL/GenBank/DDBJ databases">
        <title>Evolutionary Origins and Diversification of the Mycorrhizal Mutualists.</title>
        <authorList>
            <consortium name="DOE Joint Genome Institute"/>
            <consortium name="Mycorrhizal Genomics Consortium"/>
            <person name="Kohler A."/>
            <person name="Kuo A."/>
            <person name="Nagy L.G."/>
            <person name="Floudas D."/>
            <person name="Copeland A."/>
            <person name="Barry K.W."/>
            <person name="Cichocki N."/>
            <person name="Veneault-Fourrey C."/>
            <person name="LaButti K."/>
            <person name="Lindquist E.A."/>
            <person name="Lipzen A."/>
            <person name="Lundell T."/>
            <person name="Morin E."/>
            <person name="Murat C."/>
            <person name="Riley R."/>
            <person name="Ohm R."/>
            <person name="Sun H."/>
            <person name="Tunlid A."/>
            <person name="Henrissat B."/>
            <person name="Grigoriev I.V."/>
            <person name="Hibbett D.S."/>
            <person name="Martin F."/>
        </authorList>
    </citation>
    <scope>NUCLEOTIDE SEQUENCE [LARGE SCALE GENOMIC DNA]</scope>
    <source>
        <strain evidence="3">MAFF 305830</strain>
    </source>
</reference>
<dbReference type="OrthoDB" id="10411502at2759"/>
<evidence type="ECO:0000256" key="1">
    <source>
        <dbReference type="SAM" id="MobiDB-lite"/>
    </source>
</evidence>
<evidence type="ECO:0000313" key="2">
    <source>
        <dbReference type="EMBL" id="KIM22997.1"/>
    </source>
</evidence>
<dbReference type="EMBL" id="KN824344">
    <property type="protein sequence ID" value="KIM22997.1"/>
    <property type="molecule type" value="Genomic_DNA"/>
</dbReference>
<organism evidence="2 3">
    <name type="scientific">Serendipita vermifera MAFF 305830</name>
    <dbReference type="NCBI Taxonomy" id="933852"/>
    <lineage>
        <taxon>Eukaryota</taxon>
        <taxon>Fungi</taxon>
        <taxon>Dikarya</taxon>
        <taxon>Basidiomycota</taxon>
        <taxon>Agaricomycotina</taxon>
        <taxon>Agaricomycetes</taxon>
        <taxon>Sebacinales</taxon>
        <taxon>Serendipitaceae</taxon>
        <taxon>Serendipita</taxon>
    </lineage>
</organism>
<feature type="region of interest" description="Disordered" evidence="1">
    <location>
        <begin position="84"/>
        <end position="108"/>
    </location>
</feature>
<sequence length="108" mass="12016">MTNSKEDLKCSEGGEHDFGGKRVTTCNWISMIVCCPCYITLALYRVAATPLPCRSCNGIQDEDEYGNPRCRKCGLNMNESMALKDLPVPDGHPQLRSSQYGAERRPQS</sequence>
<dbReference type="Proteomes" id="UP000054097">
    <property type="component" value="Unassembled WGS sequence"/>
</dbReference>